<dbReference type="Proteomes" id="UP001596507">
    <property type="component" value="Unassembled WGS sequence"/>
</dbReference>
<evidence type="ECO:0000313" key="2">
    <source>
        <dbReference type="EMBL" id="MFC7270046.1"/>
    </source>
</evidence>
<sequence length="161" mass="16917">MGRATILALRIVIALALAGSLVVQTLIVPTIWADLDGAPPAPRIAFVTLIVLGVASLQVFAVCVWQLLTRVRRGSVFSESSFRYVDVITWAIVAAAVIVFAFAVLLAPGEVAPGAVGLVCGAALVLGGMALLVRVMRMLLRQAVDRDAEAKALQAELDEVV</sequence>
<feature type="transmembrane region" description="Helical" evidence="1">
    <location>
        <begin position="7"/>
        <end position="32"/>
    </location>
</feature>
<dbReference type="EMBL" id="JBHTBE010000004">
    <property type="protein sequence ID" value="MFC7270046.1"/>
    <property type="molecule type" value="Genomic_DNA"/>
</dbReference>
<evidence type="ECO:0000313" key="3">
    <source>
        <dbReference type="Proteomes" id="UP001596507"/>
    </source>
</evidence>
<feature type="transmembrane region" description="Helical" evidence="1">
    <location>
        <begin position="44"/>
        <end position="68"/>
    </location>
</feature>
<dbReference type="RefSeq" id="WP_262874977.1">
    <property type="nucleotide sequence ID" value="NZ_BAABKW010000016.1"/>
</dbReference>
<proteinExistence type="predicted"/>
<dbReference type="Pfam" id="PF11188">
    <property type="entry name" value="DUF2975"/>
    <property type="match status" value="1"/>
</dbReference>
<keyword evidence="1" id="KW-0472">Membrane</keyword>
<feature type="transmembrane region" description="Helical" evidence="1">
    <location>
        <begin position="114"/>
        <end position="133"/>
    </location>
</feature>
<evidence type="ECO:0000256" key="1">
    <source>
        <dbReference type="SAM" id="Phobius"/>
    </source>
</evidence>
<organism evidence="2 3">
    <name type="scientific">Microbacterium fluvii</name>
    <dbReference type="NCBI Taxonomy" id="415215"/>
    <lineage>
        <taxon>Bacteria</taxon>
        <taxon>Bacillati</taxon>
        <taxon>Actinomycetota</taxon>
        <taxon>Actinomycetes</taxon>
        <taxon>Micrococcales</taxon>
        <taxon>Microbacteriaceae</taxon>
        <taxon>Microbacterium</taxon>
    </lineage>
</organism>
<dbReference type="InterPro" id="IPR021354">
    <property type="entry name" value="DUF2975"/>
</dbReference>
<gene>
    <name evidence="2" type="ORF">ACFQRL_13860</name>
</gene>
<keyword evidence="3" id="KW-1185">Reference proteome</keyword>
<protein>
    <submittedName>
        <fullName evidence="2">DUF2975 domain-containing protein</fullName>
    </submittedName>
</protein>
<keyword evidence="1" id="KW-0812">Transmembrane</keyword>
<feature type="transmembrane region" description="Helical" evidence="1">
    <location>
        <begin position="88"/>
        <end position="108"/>
    </location>
</feature>
<name>A0ABW2HK47_9MICO</name>
<reference evidence="3" key="1">
    <citation type="journal article" date="2019" name="Int. J. Syst. Evol. Microbiol.">
        <title>The Global Catalogue of Microorganisms (GCM) 10K type strain sequencing project: providing services to taxonomists for standard genome sequencing and annotation.</title>
        <authorList>
            <consortium name="The Broad Institute Genomics Platform"/>
            <consortium name="The Broad Institute Genome Sequencing Center for Infectious Disease"/>
            <person name="Wu L."/>
            <person name="Ma J."/>
        </authorList>
    </citation>
    <scope>NUCLEOTIDE SEQUENCE [LARGE SCALE GENOMIC DNA]</scope>
    <source>
        <strain evidence="3">CGMCC 1.15772</strain>
    </source>
</reference>
<keyword evidence="1" id="KW-1133">Transmembrane helix</keyword>
<comment type="caution">
    <text evidence="2">The sequence shown here is derived from an EMBL/GenBank/DDBJ whole genome shotgun (WGS) entry which is preliminary data.</text>
</comment>
<accession>A0ABW2HK47</accession>